<dbReference type="GO" id="GO:0008081">
    <property type="term" value="F:phosphoric diester hydrolase activity"/>
    <property type="evidence" value="ECO:0007669"/>
    <property type="project" value="InterPro"/>
</dbReference>
<gene>
    <name evidence="3" type="ORF">D9613_012604</name>
</gene>
<comment type="caution">
    <text evidence="3">The sequence shown here is derived from an EMBL/GenBank/DDBJ whole genome shotgun (WGS) entry which is preliminary data.</text>
</comment>
<dbReference type="Pfam" id="PF00388">
    <property type="entry name" value="PI-PLC-X"/>
    <property type="match status" value="1"/>
</dbReference>
<evidence type="ECO:0000256" key="1">
    <source>
        <dbReference type="SAM" id="SignalP"/>
    </source>
</evidence>
<dbReference type="AlphaFoldDB" id="A0A8H4R2K7"/>
<organism evidence="3 4">
    <name type="scientific">Agrocybe pediades</name>
    <dbReference type="NCBI Taxonomy" id="84607"/>
    <lineage>
        <taxon>Eukaryota</taxon>
        <taxon>Fungi</taxon>
        <taxon>Dikarya</taxon>
        <taxon>Basidiomycota</taxon>
        <taxon>Agaricomycotina</taxon>
        <taxon>Agaricomycetes</taxon>
        <taxon>Agaricomycetidae</taxon>
        <taxon>Agaricales</taxon>
        <taxon>Agaricineae</taxon>
        <taxon>Strophariaceae</taxon>
        <taxon>Agrocybe</taxon>
    </lineage>
</organism>
<feature type="chain" id="PRO_5034117250" description="Phosphatidylinositol-specific phospholipase C X domain-containing protein" evidence="1">
    <location>
        <begin position="20"/>
        <end position="410"/>
    </location>
</feature>
<dbReference type="PANTHER" id="PTHR13593">
    <property type="match status" value="1"/>
</dbReference>
<dbReference type="InterPro" id="IPR017946">
    <property type="entry name" value="PLC-like_Pdiesterase_TIM-brl"/>
</dbReference>
<dbReference type="InterPro" id="IPR000909">
    <property type="entry name" value="PLipase_C_PInositol-sp_X_dom"/>
</dbReference>
<name>A0A8H4R2K7_9AGAR</name>
<keyword evidence="1" id="KW-0732">Signal</keyword>
<dbReference type="EMBL" id="JAACJL010000006">
    <property type="protein sequence ID" value="KAF4621616.1"/>
    <property type="molecule type" value="Genomic_DNA"/>
</dbReference>
<feature type="domain" description="Phosphatidylinositol-specific phospholipase C X" evidence="2">
    <location>
        <begin position="128"/>
        <end position="248"/>
    </location>
</feature>
<evidence type="ECO:0000313" key="4">
    <source>
        <dbReference type="Proteomes" id="UP000521872"/>
    </source>
</evidence>
<keyword evidence="4" id="KW-1185">Reference proteome</keyword>
<dbReference type="GO" id="GO:0006629">
    <property type="term" value="P:lipid metabolic process"/>
    <property type="evidence" value="ECO:0007669"/>
    <property type="project" value="InterPro"/>
</dbReference>
<dbReference type="Proteomes" id="UP000521872">
    <property type="component" value="Unassembled WGS sequence"/>
</dbReference>
<dbReference type="PROSITE" id="PS50007">
    <property type="entry name" value="PIPLC_X_DOMAIN"/>
    <property type="match status" value="1"/>
</dbReference>
<sequence>MVQRAIFLVLASFATVSLCAPQPGGSQQFLAQQALSDVLDRASPIAGTGFSFQAYFLQLLTENLKGIDNGCSKSSKTCDWMARLPDSTELVHMNLPGTHDTSTWNYTEENQAALVRYTGPIPDAEVFRCQEHSILQSLNEGIRVFDLRVAYNPGNDTIGFYHSQALLSPTTRVEDVFFALYNWLDKHSTEAVLVSINHEGGTGTPEDAAFYVKLYNIFNTPLAQKYWVQTNGTLGTLGQARGKLTLLQRWSYDLLPANLTKRIGIPLDPQHWTDNGKVIELVYNVARSQIAYIEARIFDFYSIAPTIPLGSGALAYIDAKFDAVTAHLENATRTDLHPDQLYISFASAAFIDDTPPMTPEIFASGNGTDVQGMNERLLPWLKARKGQRFGIIMFDFYDAVPGLIEAAIGL</sequence>
<dbReference type="SUPFAM" id="SSF51695">
    <property type="entry name" value="PLC-like phosphodiesterases"/>
    <property type="match status" value="1"/>
</dbReference>
<evidence type="ECO:0000313" key="3">
    <source>
        <dbReference type="EMBL" id="KAF4621616.1"/>
    </source>
</evidence>
<evidence type="ECO:0000259" key="2">
    <source>
        <dbReference type="Pfam" id="PF00388"/>
    </source>
</evidence>
<protein>
    <recommendedName>
        <fullName evidence="2">Phosphatidylinositol-specific phospholipase C X domain-containing protein</fullName>
    </recommendedName>
</protein>
<dbReference type="Gene3D" id="3.20.20.190">
    <property type="entry name" value="Phosphatidylinositol (PI) phosphodiesterase"/>
    <property type="match status" value="1"/>
</dbReference>
<dbReference type="InterPro" id="IPR051057">
    <property type="entry name" value="PI-PLC_domain"/>
</dbReference>
<reference evidence="3 4" key="1">
    <citation type="submission" date="2019-12" db="EMBL/GenBank/DDBJ databases">
        <authorList>
            <person name="Floudas D."/>
            <person name="Bentzer J."/>
            <person name="Ahren D."/>
            <person name="Johansson T."/>
            <person name="Persson P."/>
            <person name="Tunlid A."/>
        </authorList>
    </citation>
    <scope>NUCLEOTIDE SEQUENCE [LARGE SCALE GENOMIC DNA]</scope>
    <source>
        <strain evidence="3 4">CBS 102.39</strain>
    </source>
</reference>
<feature type="signal peptide" evidence="1">
    <location>
        <begin position="1"/>
        <end position="19"/>
    </location>
</feature>
<proteinExistence type="predicted"/>
<accession>A0A8H4R2K7</accession>
<dbReference type="PANTHER" id="PTHR13593:SF116">
    <property type="entry name" value="PLC-LIKE PHOSPHODIESTERASE"/>
    <property type="match status" value="1"/>
</dbReference>